<evidence type="ECO:0000259" key="2">
    <source>
        <dbReference type="Pfam" id="PF03478"/>
    </source>
</evidence>
<gene>
    <name evidence="3" type="ORF">LUZ63_012138</name>
</gene>
<comment type="caution">
    <text evidence="3">The sequence shown here is derived from an EMBL/GenBank/DDBJ whole genome shotgun (WGS) entry which is preliminary data.</text>
</comment>
<evidence type="ECO:0000259" key="1">
    <source>
        <dbReference type="Pfam" id="PF00646"/>
    </source>
</evidence>
<sequence length="348" mass="39994">MAVSLWRILFSKKKTISDTDGSQKPDWSDLHPDLIRLISHKLTDISDFVCFRVVCKRWRCAVQASDLAPQLPWIMDYHWGLNRGSLRFYSILTGKTYTVNADQHSDSGYHCLMGSAYNYIPIRNWKNLQCSFFNPLTNEELSLPVVPTDSQSCVPSVQLLSDSDQSSRYVCMANNPTKRITCLFACQLGDLNWTIIEPPSYPEIGPKFLKSGFEINTGFALYNGMCYANDGETGNTTVTNLATRTVVCVVPRPETELQEYTRICLLVSSGEILRVSRYQYHKYDIEKPYYFHIYRLELGKGDENVMHPCWIKIDDINNQFLFLHEDHGCAFRTDDFPGFVGNSIYFLR</sequence>
<name>A0A9Q0CK72_9POAL</name>
<evidence type="ECO:0008006" key="5">
    <source>
        <dbReference type="Google" id="ProtNLM"/>
    </source>
</evidence>
<evidence type="ECO:0000313" key="3">
    <source>
        <dbReference type="EMBL" id="KAJ1695440.1"/>
    </source>
</evidence>
<dbReference type="Pfam" id="PF03478">
    <property type="entry name" value="Beta-prop_KIB1-4"/>
    <property type="match status" value="1"/>
</dbReference>
<dbReference type="EMBL" id="JAMQYH010000003">
    <property type="protein sequence ID" value="KAJ1695440.1"/>
    <property type="molecule type" value="Genomic_DNA"/>
</dbReference>
<organism evidence="3 4">
    <name type="scientific">Rhynchospora breviuscula</name>
    <dbReference type="NCBI Taxonomy" id="2022672"/>
    <lineage>
        <taxon>Eukaryota</taxon>
        <taxon>Viridiplantae</taxon>
        <taxon>Streptophyta</taxon>
        <taxon>Embryophyta</taxon>
        <taxon>Tracheophyta</taxon>
        <taxon>Spermatophyta</taxon>
        <taxon>Magnoliopsida</taxon>
        <taxon>Liliopsida</taxon>
        <taxon>Poales</taxon>
        <taxon>Cyperaceae</taxon>
        <taxon>Cyperoideae</taxon>
        <taxon>Rhynchosporeae</taxon>
        <taxon>Rhynchospora</taxon>
    </lineage>
</organism>
<dbReference type="InterPro" id="IPR001810">
    <property type="entry name" value="F-box_dom"/>
</dbReference>
<dbReference type="Proteomes" id="UP001151287">
    <property type="component" value="Unassembled WGS sequence"/>
</dbReference>
<dbReference type="PANTHER" id="PTHR44259">
    <property type="entry name" value="OS07G0183000 PROTEIN-RELATED"/>
    <property type="match status" value="1"/>
</dbReference>
<protein>
    <recommendedName>
        <fullName evidence="5">F-box domain-containing protein</fullName>
    </recommendedName>
</protein>
<evidence type="ECO:0000313" key="4">
    <source>
        <dbReference type="Proteomes" id="UP001151287"/>
    </source>
</evidence>
<dbReference type="InterPro" id="IPR050942">
    <property type="entry name" value="F-box_BR-signaling"/>
</dbReference>
<feature type="domain" description="F-box" evidence="1">
    <location>
        <begin position="27"/>
        <end position="64"/>
    </location>
</feature>
<accession>A0A9Q0CK72</accession>
<dbReference type="SUPFAM" id="SSF81383">
    <property type="entry name" value="F-box domain"/>
    <property type="match status" value="1"/>
</dbReference>
<dbReference type="InterPro" id="IPR036047">
    <property type="entry name" value="F-box-like_dom_sf"/>
</dbReference>
<dbReference type="InterPro" id="IPR005174">
    <property type="entry name" value="KIB1-4_b-propeller"/>
</dbReference>
<proteinExistence type="predicted"/>
<dbReference type="OrthoDB" id="621744at2759"/>
<dbReference type="AlphaFoldDB" id="A0A9Q0CK72"/>
<feature type="domain" description="KIB1-4 beta-propeller" evidence="2">
    <location>
        <begin position="88"/>
        <end position="347"/>
    </location>
</feature>
<reference evidence="3" key="1">
    <citation type="journal article" date="2022" name="Cell">
        <title>Repeat-based holocentromeres influence genome architecture and karyotype evolution.</title>
        <authorList>
            <person name="Hofstatter P.G."/>
            <person name="Thangavel G."/>
            <person name="Lux T."/>
            <person name="Neumann P."/>
            <person name="Vondrak T."/>
            <person name="Novak P."/>
            <person name="Zhang M."/>
            <person name="Costa L."/>
            <person name="Castellani M."/>
            <person name="Scott A."/>
            <person name="Toegelov H."/>
            <person name="Fuchs J."/>
            <person name="Mata-Sucre Y."/>
            <person name="Dias Y."/>
            <person name="Vanzela A.L.L."/>
            <person name="Huettel B."/>
            <person name="Almeida C.C.S."/>
            <person name="Simkova H."/>
            <person name="Souza G."/>
            <person name="Pedrosa-Harand A."/>
            <person name="Macas J."/>
            <person name="Mayer K.F.X."/>
            <person name="Houben A."/>
            <person name="Marques A."/>
        </authorList>
    </citation>
    <scope>NUCLEOTIDE SEQUENCE</scope>
    <source>
        <strain evidence="3">RhyBre1mFocal</strain>
    </source>
</reference>
<dbReference type="Pfam" id="PF00646">
    <property type="entry name" value="F-box"/>
    <property type="match status" value="1"/>
</dbReference>
<dbReference type="PANTHER" id="PTHR44259:SF114">
    <property type="entry name" value="OS06G0707300 PROTEIN"/>
    <property type="match status" value="1"/>
</dbReference>
<keyword evidence="4" id="KW-1185">Reference proteome</keyword>